<evidence type="ECO:0000313" key="3">
    <source>
        <dbReference type="Proteomes" id="UP000248198"/>
    </source>
</evidence>
<dbReference type="SMART" id="SM00563">
    <property type="entry name" value="PlsC"/>
    <property type="match status" value="1"/>
</dbReference>
<keyword evidence="3" id="KW-1185">Reference proteome</keyword>
<dbReference type="Proteomes" id="UP000248198">
    <property type="component" value="Unassembled WGS sequence"/>
</dbReference>
<feature type="domain" description="Phospholipid/glycerol acyltransferase" evidence="1">
    <location>
        <begin position="42"/>
        <end position="161"/>
    </location>
</feature>
<dbReference type="InterPro" id="IPR002123">
    <property type="entry name" value="Plipid/glycerol_acylTrfase"/>
</dbReference>
<dbReference type="OrthoDB" id="152799at2"/>
<evidence type="ECO:0000259" key="1">
    <source>
        <dbReference type="SMART" id="SM00563"/>
    </source>
</evidence>
<dbReference type="GO" id="GO:0016746">
    <property type="term" value="F:acyltransferase activity"/>
    <property type="evidence" value="ECO:0007669"/>
    <property type="project" value="InterPro"/>
</dbReference>
<sequence length="207" mass="24285">MHLSRKNSVIHQIFSWYIDYMLKRGFFSYSHSDVDLKREEAILLLANHFSWWDGFFMFQLNKRLFKRQFHVLVTEEDYRKHWFLKYLGAFAPGPAGKDVVETLLYAGGLLDDPLNLVLVFPQGKLYSSYVGKIAFEKGLLQLINASGKKFQIIFSATLSDYFDRKKPRANSYLSNWQAEEYVSLQLLKSEYNKHYEQALKTQAKITA</sequence>
<accession>A0A318U8P1</accession>
<name>A0A318U8P1_9SPHI</name>
<dbReference type="AlphaFoldDB" id="A0A318U8P1"/>
<comment type="caution">
    <text evidence="2">The sequence shown here is derived from an EMBL/GenBank/DDBJ whole genome shotgun (WGS) entry which is preliminary data.</text>
</comment>
<dbReference type="EMBL" id="QKLU01000009">
    <property type="protein sequence ID" value="PYF69915.1"/>
    <property type="molecule type" value="Genomic_DNA"/>
</dbReference>
<gene>
    <name evidence="2" type="ORF">B0O44_1094</name>
</gene>
<organism evidence="2 3">
    <name type="scientific">Pedobacter nutrimenti</name>
    <dbReference type="NCBI Taxonomy" id="1241337"/>
    <lineage>
        <taxon>Bacteria</taxon>
        <taxon>Pseudomonadati</taxon>
        <taxon>Bacteroidota</taxon>
        <taxon>Sphingobacteriia</taxon>
        <taxon>Sphingobacteriales</taxon>
        <taxon>Sphingobacteriaceae</taxon>
        <taxon>Pedobacter</taxon>
    </lineage>
</organism>
<reference evidence="2 3" key="1">
    <citation type="submission" date="2018-06" db="EMBL/GenBank/DDBJ databases">
        <title>Genomic Encyclopedia of Archaeal and Bacterial Type Strains, Phase II (KMG-II): from individual species to whole genera.</title>
        <authorList>
            <person name="Goeker M."/>
        </authorList>
    </citation>
    <scope>NUCLEOTIDE SEQUENCE [LARGE SCALE GENOMIC DNA]</scope>
    <source>
        <strain evidence="2 3">DSM 27372</strain>
    </source>
</reference>
<evidence type="ECO:0000313" key="2">
    <source>
        <dbReference type="EMBL" id="PYF69915.1"/>
    </source>
</evidence>
<protein>
    <recommendedName>
        <fullName evidence="1">Phospholipid/glycerol acyltransferase domain-containing protein</fullName>
    </recommendedName>
</protein>
<proteinExistence type="predicted"/>